<reference evidence="2 3" key="1">
    <citation type="submission" date="2015-07" db="EMBL/GenBank/DDBJ databases">
        <title>The genome of Habropoda laboriosa.</title>
        <authorList>
            <person name="Pan H."/>
            <person name="Kapheim K."/>
        </authorList>
    </citation>
    <scope>NUCLEOTIDE SEQUENCE [LARGE SCALE GENOMIC DNA]</scope>
    <source>
        <strain evidence="2">0110345459</strain>
    </source>
</reference>
<proteinExistence type="predicted"/>
<dbReference type="EMBL" id="KQ414756">
    <property type="protein sequence ID" value="KOC61612.1"/>
    <property type="molecule type" value="Genomic_DNA"/>
</dbReference>
<feature type="region of interest" description="Disordered" evidence="1">
    <location>
        <begin position="1"/>
        <end position="23"/>
    </location>
</feature>
<dbReference type="AlphaFoldDB" id="A0A0L7QSJ5"/>
<sequence length="112" mass="12918">MKQKIEERKQSLKEERERKLQLSRRTVDPGISYSAMLTGKRPQRHTDTRTNAQANNTQNTQKATTNTHHPTLLEEIKTITNSINNQMARIAEAVELNTNRINFIVETLGIDF</sequence>
<gene>
    <name evidence="2" type="ORF">WH47_05759</name>
</gene>
<feature type="compositionally biased region" description="Basic and acidic residues" evidence="1">
    <location>
        <begin position="1"/>
        <end position="20"/>
    </location>
</feature>
<feature type="compositionally biased region" description="Low complexity" evidence="1">
    <location>
        <begin position="49"/>
        <end position="67"/>
    </location>
</feature>
<evidence type="ECO:0000313" key="3">
    <source>
        <dbReference type="Proteomes" id="UP000053825"/>
    </source>
</evidence>
<protein>
    <submittedName>
        <fullName evidence="2">Uncharacterized protein</fullName>
    </submittedName>
</protein>
<name>A0A0L7QSJ5_9HYME</name>
<evidence type="ECO:0000313" key="2">
    <source>
        <dbReference type="EMBL" id="KOC61612.1"/>
    </source>
</evidence>
<feature type="region of interest" description="Disordered" evidence="1">
    <location>
        <begin position="38"/>
        <end position="71"/>
    </location>
</feature>
<organism evidence="2 3">
    <name type="scientific">Habropoda laboriosa</name>
    <dbReference type="NCBI Taxonomy" id="597456"/>
    <lineage>
        <taxon>Eukaryota</taxon>
        <taxon>Metazoa</taxon>
        <taxon>Ecdysozoa</taxon>
        <taxon>Arthropoda</taxon>
        <taxon>Hexapoda</taxon>
        <taxon>Insecta</taxon>
        <taxon>Pterygota</taxon>
        <taxon>Neoptera</taxon>
        <taxon>Endopterygota</taxon>
        <taxon>Hymenoptera</taxon>
        <taxon>Apocrita</taxon>
        <taxon>Aculeata</taxon>
        <taxon>Apoidea</taxon>
        <taxon>Anthophila</taxon>
        <taxon>Apidae</taxon>
        <taxon>Habropoda</taxon>
    </lineage>
</organism>
<dbReference type="Proteomes" id="UP000053825">
    <property type="component" value="Unassembled WGS sequence"/>
</dbReference>
<evidence type="ECO:0000256" key="1">
    <source>
        <dbReference type="SAM" id="MobiDB-lite"/>
    </source>
</evidence>
<keyword evidence="3" id="KW-1185">Reference proteome</keyword>
<accession>A0A0L7QSJ5</accession>